<evidence type="ECO:0000313" key="2">
    <source>
        <dbReference type="Proteomes" id="UP000192911"/>
    </source>
</evidence>
<reference evidence="2" key="1">
    <citation type="submission" date="2017-04" db="EMBL/GenBank/DDBJ databases">
        <authorList>
            <person name="Varghese N."/>
            <person name="Submissions S."/>
        </authorList>
    </citation>
    <scope>NUCLEOTIDE SEQUENCE [LARGE SCALE GENOMIC DNA]</scope>
    <source>
        <strain evidence="2">Ballard 720</strain>
    </source>
</reference>
<accession>A0A1X7DXS5</accession>
<dbReference type="GeneID" id="95551397"/>
<keyword evidence="2" id="KW-1185">Reference proteome</keyword>
<dbReference type="OrthoDB" id="9814791at2"/>
<evidence type="ECO:0000313" key="1">
    <source>
        <dbReference type="EMBL" id="SMF23180.1"/>
    </source>
</evidence>
<dbReference type="STRING" id="28094.SAMN06295900_104160"/>
<gene>
    <name evidence="1" type="ORF">SAMN06295900_104160</name>
</gene>
<sequence>MNRIETNLTNAFVLALAAPGRASDIAETDDVYGWLVGSWSLDVLCYRGVDLRGQGMTGEVHFGWVLEGRAIEDVWIMPARGARPPEDPDMNMYGTTLRSWDPELRAWRIQWTNPARSHRETQIGRRIGRDIVQTGARSDGQPTRWRFTDIAHDRFHWIGEALDADGATWRLEGEFLATRTGQ</sequence>
<name>A0A1X7DXS5_TRICW</name>
<organism evidence="1 2">
    <name type="scientific">Trinickia caryophylli</name>
    <name type="common">Paraburkholderia caryophylli</name>
    <dbReference type="NCBI Taxonomy" id="28094"/>
    <lineage>
        <taxon>Bacteria</taxon>
        <taxon>Pseudomonadati</taxon>
        <taxon>Pseudomonadota</taxon>
        <taxon>Betaproteobacteria</taxon>
        <taxon>Burkholderiales</taxon>
        <taxon>Burkholderiaceae</taxon>
        <taxon>Trinickia</taxon>
    </lineage>
</organism>
<dbReference type="EMBL" id="FXAH01000004">
    <property type="protein sequence ID" value="SMF23180.1"/>
    <property type="molecule type" value="Genomic_DNA"/>
</dbReference>
<dbReference type="RefSeq" id="WP_085226800.1">
    <property type="nucleotide sequence ID" value="NZ_BSQD01000005.1"/>
</dbReference>
<dbReference type="AlphaFoldDB" id="A0A1X7DXS5"/>
<dbReference type="Proteomes" id="UP000192911">
    <property type="component" value="Unassembled WGS sequence"/>
</dbReference>
<protein>
    <submittedName>
        <fullName evidence="1">Uncharacterized protein</fullName>
    </submittedName>
</protein>
<proteinExistence type="predicted"/>